<dbReference type="RefSeq" id="WP_045777785.1">
    <property type="nucleotide sequence ID" value="NZ_LAJX01000007.1"/>
</dbReference>
<reference evidence="2" key="1">
    <citation type="submission" date="2015-03" db="EMBL/GenBank/DDBJ databases">
        <title>Draft genome sequence of a novel methanotroph (Sn10-6) isolated from flooded ricefield rhizosphere in India.</title>
        <authorList>
            <person name="Pandit P.S."/>
            <person name="Pore S.D."/>
            <person name="Arora P."/>
            <person name="Kapse N.G."/>
            <person name="Dhakephalkar P.K."/>
            <person name="Rahalkar M.C."/>
        </authorList>
    </citation>
    <scope>NUCLEOTIDE SEQUENCE [LARGE SCALE GENOMIC DNA]</scope>
    <source>
        <strain evidence="2">Sn10-6</strain>
    </source>
</reference>
<dbReference type="AlphaFoldDB" id="A0A0F3IQX9"/>
<gene>
    <name evidence="1" type="ORF">VZ94_00945</name>
</gene>
<dbReference type="OrthoDB" id="6625339at2"/>
<dbReference type="EMBL" id="LAJX01000007">
    <property type="protein sequence ID" value="KJV08014.1"/>
    <property type="molecule type" value="Genomic_DNA"/>
</dbReference>
<proteinExistence type="predicted"/>
<protein>
    <submittedName>
        <fullName evidence="1">Uncharacterized protein</fullName>
    </submittedName>
</protein>
<sequence>MNEILDRKTAIKTGKTHYYTGIPCKRGHLSLRYTNTSNRVECLKEKVYAERLRIKAVKNG</sequence>
<dbReference type="Proteomes" id="UP000033684">
    <property type="component" value="Unassembled WGS sequence"/>
</dbReference>
<organism evidence="1 2">
    <name type="scientific">Methylocucumis oryzae</name>
    <dbReference type="NCBI Taxonomy" id="1632867"/>
    <lineage>
        <taxon>Bacteria</taxon>
        <taxon>Pseudomonadati</taxon>
        <taxon>Pseudomonadota</taxon>
        <taxon>Gammaproteobacteria</taxon>
        <taxon>Methylococcales</taxon>
        <taxon>Methylococcaceae</taxon>
        <taxon>Methylocucumis</taxon>
    </lineage>
</organism>
<name>A0A0F3IQX9_9GAMM</name>
<evidence type="ECO:0000313" key="1">
    <source>
        <dbReference type="EMBL" id="KJV08014.1"/>
    </source>
</evidence>
<reference evidence="1 2" key="2">
    <citation type="journal article" date="2016" name="Microb. Ecol.">
        <title>Genome Characteristics of a Novel Type I Methanotroph (Sn10-6) Isolated from a Flooded Indian Rice Field.</title>
        <authorList>
            <person name="Rahalkar M.C."/>
            <person name="Pandit P.S."/>
            <person name="Dhakephalkar P.K."/>
            <person name="Pore S."/>
            <person name="Arora P."/>
            <person name="Kapse N."/>
        </authorList>
    </citation>
    <scope>NUCLEOTIDE SEQUENCE [LARGE SCALE GENOMIC DNA]</scope>
    <source>
        <strain evidence="1 2">Sn10-6</strain>
    </source>
</reference>
<comment type="caution">
    <text evidence="1">The sequence shown here is derived from an EMBL/GenBank/DDBJ whole genome shotgun (WGS) entry which is preliminary data.</text>
</comment>
<evidence type="ECO:0000313" key="2">
    <source>
        <dbReference type="Proteomes" id="UP000033684"/>
    </source>
</evidence>
<keyword evidence="2" id="KW-1185">Reference proteome</keyword>
<accession>A0A0F3IQX9</accession>